<sequence length="62" mass="6869">MDESVVKCGGRPVYVWVAVDACATHLVRCFTHKDNTERAQVSRLRTRCLGDSRIGVHGSVKP</sequence>
<reference evidence="1 2" key="1">
    <citation type="submission" date="2017-04" db="EMBL/GenBank/DDBJ databases">
        <title>Novel microbial lineages endemic to geothermal iron-oxide mats fill important gaps in the evolutionary history of Archaea.</title>
        <authorList>
            <person name="Jay Z.J."/>
            <person name="Beam J.P."/>
            <person name="Dlakic M."/>
            <person name="Rusch D.B."/>
            <person name="Kozubal M.A."/>
            <person name="Inskeep W.P."/>
        </authorList>
    </citation>
    <scope>NUCLEOTIDE SEQUENCE [LARGE SCALE GENOMIC DNA]</scope>
    <source>
        <strain evidence="1">OSP_C</strain>
    </source>
</reference>
<protein>
    <recommendedName>
        <fullName evidence="3">DDE domain-containing protein</fullName>
    </recommendedName>
</protein>
<accession>A0A2R6ANL5</accession>
<evidence type="ECO:0008006" key="3">
    <source>
        <dbReference type="Google" id="ProtNLM"/>
    </source>
</evidence>
<dbReference type="Proteomes" id="UP000241473">
    <property type="component" value="Unassembled WGS sequence"/>
</dbReference>
<evidence type="ECO:0000313" key="1">
    <source>
        <dbReference type="EMBL" id="PSN87941.1"/>
    </source>
</evidence>
<gene>
    <name evidence="1" type="ORF">B9Q00_07225</name>
</gene>
<organism evidence="1 2">
    <name type="scientific">Candidatus Marsarchaeota G1 archaeon OSP_C</name>
    <dbReference type="NCBI Taxonomy" id="1978154"/>
    <lineage>
        <taxon>Archaea</taxon>
        <taxon>Candidatus Marsarchaeota</taxon>
        <taxon>Candidatus Marsarchaeota group 1</taxon>
    </lineage>
</organism>
<dbReference type="EMBL" id="NEXB01000039">
    <property type="protein sequence ID" value="PSN87941.1"/>
    <property type="molecule type" value="Genomic_DNA"/>
</dbReference>
<evidence type="ECO:0000313" key="2">
    <source>
        <dbReference type="Proteomes" id="UP000241473"/>
    </source>
</evidence>
<proteinExistence type="predicted"/>
<comment type="caution">
    <text evidence="1">The sequence shown here is derived from an EMBL/GenBank/DDBJ whole genome shotgun (WGS) entry which is preliminary data.</text>
</comment>
<name>A0A2R6ANL5_9ARCH</name>
<dbReference type="AlphaFoldDB" id="A0A2R6ANL5"/>